<keyword evidence="3" id="KW-1185">Reference proteome</keyword>
<accession>T1IQL1</accession>
<reference evidence="2" key="2">
    <citation type="submission" date="2015-02" db="UniProtKB">
        <authorList>
            <consortium name="EnsemblMetazoa"/>
        </authorList>
    </citation>
    <scope>IDENTIFICATION</scope>
</reference>
<dbReference type="EnsemblMetazoa" id="SMAR003331-RA">
    <property type="protein sequence ID" value="SMAR003331-PA"/>
    <property type="gene ID" value="SMAR003331"/>
</dbReference>
<dbReference type="AlphaFoldDB" id="T1IQL1"/>
<name>T1IQL1_STRMM</name>
<dbReference type="EMBL" id="JH431312">
    <property type="status" value="NOT_ANNOTATED_CDS"/>
    <property type="molecule type" value="Genomic_DNA"/>
</dbReference>
<protein>
    <submittedName>
        <fullName evidence="2">Uncharacterized protein</fullName>
    </submittedName>
</protein>
<feature type="compositionally biased region" description="Polar residues" evidence="1">
    <location>
        <begin position="55"/>
        <end position="67"/>
    </location>
</feature>
<organism evidence="2 3">
    <name type="scientific">Strigamia maritima</name>
    <name type="common">European centipede</name>
    <name type="synonym">Geophilus maritimus</name>
    <dbReference type="NCBI Taxonomy" id="126957"/>
    <lineage>
        <taxon>Eukaryota</taxon>
        <taxon>Metazoa</taxon>
        <taxon>Ecdysozoa</taxon>
        <taxon>Arthropoda</taxon>
        <taxon>Myriapoda</taxon>
        <taxon>Chilopoda</taxon>
        <taxon>Pleurostigmophora</taxon>
        <taxon>Geophilomorpha</taxon>
        <taxon>Linotaeniidae</taxon>
        <taxon>Strigamia</taxon>
    </lineage>
</organism>
<dbReference type="Proteomes" id="UP000014500">
    <property type="component" value="Unassembled WGS sequence"/>
</dbReference>
<evidence type="ECO:0000313" key="2">
    <source>
        <dbReference type="EnsemblMetazoa" id="SMAR003331-PA"/>
    </source>
</evidence>
<proteinExistence type="predicted"/>
<feature type="region of interest" description="Disordered" evidence="1">
    <location>
        <begin position="196"/>
        <end position="233"/>
    </location>
</feature>
<evidence type="ECO:0000256" key="1">
    <source>
        <dbReference type="SAM" id="MobiDB-lite"/>
    </source>
</evidence>
<feature type="compositionally biased region" description="Polar residues" evidence="1">
    <location>
        <begin position="15"/>
        <end position="26"/>
    </location>
</feature>
<sequence>MVKHHKKHEHRDPSMSGTTRNTSFTASECPYRRSRGQQNHLHGSQAQDHHHESRASGQTTSTHAQGSKNLPHHLMLQTPAEVATYPVHEQPRTNELMPPPSMSMTQSRQSYQSFHDAALANMCQYDQQMTTQYSPAYYAAIPSSSFQYLQLPPLEQPIYPPMFQLSISKGQGGGDRPHQRTQNAVKWEAKPDWDLRVVEEKSDSTSRSSKRWQFAKVASPRSKSFLQSSVARN</sequence>
<feature type="compositionally biased region" description="Polar residues" evidence="1">
    <location>
        <begin position="221"/>
        <end position="233"/>
    </location>
</feature>
<evidence type="ECO:0000313" key="3">
    <source>
        <dbReference type="Proteomes" id="UP000014500"/>
    </source>
</evidence>
<feature type="region of interest" description="Disordered" evidence="1">
    <location>
        <begin position="1"/>
        <end position="67"/>
    </location>
</feature>
<dbReference type="HOGENOM" id="CLU_1191206_0_0_1"/>
<reference evidence="3" key="1">
    <citation type="submission" date="2011-05" db="EMBL/GenBank/DDBJ databases">
        <authorList>
            <person name="Richards S.R."/>
            <person name="Qu J."/>
            <person name="Jiang H."/>
            <person name="Jhangiani S.N."/>
            <person name="Agravi P."/>
            <person name="Goodspeed R."/>
            <person name="Gross S."/>
            <person name="Mandapat C."/>
            <person name="Jackson L."/>
            <person name="Mathew T."/>
            <person name="Pu L."/>
            <person name="Thornton R."/>
            <person name="Saada N."/>
            <person name="Wilczek-Boney K.B."/>
            <person name="Lee S."/>
            <person name="Kovar C."/>
            <person name="Wu Y."/>
            <person name="Scherer S.E."/>
            <person name="Worley K.C."/>
            <person name="Muzny D.M."/>
            <person name="Gibbs R."/>
        </authorList>
    </citation>
    <scope>NUCLEOTIDE SEQUENCE</scope>
    <source>
        <strain evidence="3">Brora</strain>
    </source>
</reference>
<feature type="compositionally biased region" description="Polar residues" evidence="1">
    <location>
        <begin position="36"/>
        <end position="46"/>
    </location>
</feature>